<dbReference type="EMBL" id="UZAM01009738">
    <property type="protein sequence ID" value="VDP09983.1"/>
    <property type="molecule type" value="Genomic_DNA"/>
</dbReference>
<keyword evidence="9" id="KW-1185">Reference proteome</keyword>
<dbReference type="GO" id="GO:0000398">
    <property type="term" value="P:mRNA splicing, via spliceosome"/>
    <property type="evidence" value="ECO:0007669"/>
    <property type="project" value="UniProtKB-UniRule"/>
</dbReference>
<dbReference type="GO" id="GO:0005681">
    <property type="term" value="C:spliceosomal complex"/>
    <property type="evidence" value="ECO:0007669"/>
    <property type="project" value="UniProtKB-KW"/>
</dbReference>
<keyword evidence="3 7" id="KW-0507">mRNA processing</keyword>
<reference evidence="10" key="1">
    <citation type="submission" date="2016-06" db="UniProtKB">
        <authorList>
            <consortium name="WormBaseParasite"/>
        </authorList>
    </citation>
    <scope>IDENTIFICATION</scope>
</reference>
<dbReference type="AlphaFoldDB" id="A0A183IS23"/>
<keyword evidence="4 7" id="KW-0747">Spliceosome</keyword>
<evidence type="ECO:0000313" key="9">
    <source>
        <dbReference type="Proteomes" id="UP000270296"/>
    </source>
</evidence>
<dbReference type="OrthoDB" id="3881at2759"/>
<keyword evidence="5 7" id="KW-0508">mRNA splicing</keyword>
<comment type="similarity">
    <text evidence="2 7">Belongs to the PRP38 family.</text>
</comment>
<evidence type="ECO:0000313" key="8">
    <source>
        <dbReference type="EMBL" id="VDP09983.1"/>
    </source>
</evidence>
<protein>
    <recommendedName>
        <fullName evidence="7">Pre-mRNA-splicing factor 38</fullName>
    </recommendedName>
</protein>
<evidence type="ECO:0000256" key="2">
    <source>
        <dbReference type="ARBA" id="ARBA00006164"/>
    </source>
</evidence>
<keyword evidence="6 7" id="KW-0539">Nucleus</keyword>
<comment type="subcellular location">
    <subcellularLocation>
        <location evidence="1 7">Nucleus</location>
    </subcellularLocation>
</comment>
<evidence type="ECO:0000256" key="3">
    <source>
        <dbReference type="ARBA" id="ARBA00022664"/>
    </source>
</evidence>
<accession>A0A183IS23</accession>
<evidence type="ECO:0000256" key="5">
    <source>
        <dbReference type="ARBA" id="ARBA00023187"/>
    </source>
</evidence>
<dbReference type="PANTHER" id="PTHR23142">
    <property type="entry name" value="PRE-MRNA-SPLICING FACTOR 38A-RELATED"/>
    <property type="match status" value="1"/>
</dbReference>
<proteinExistence type="inferred from homology"/>
<evidence type="ECO:0000313" key="10">
    <source>
        <dbReference type="WBParaSite" id="SBAD_0000666701-mRNA-1"/>
    </source>
</evidence>
<sequence length="236" mass="27326">MMATEEMPKEQQENVAEQHQNSFAIQPYSRAKQSNTLYYWGSKETMNLNHLVLENILQSPYFKNTLFQLKTYHEVIDEIFYNVQHLEPWEKGTRRTTGQTGMCGGVRGVGAGGVVSSAYCLLYKLFTLKLTRKQVTGLLNHADSCYIRGLGFMYVRYCLHPHTFWDWYEPYLDDDEEVDPKAGGGDAMTIGQMVKLLLTKLEWYCTLFPRIPVPIQFADDVASPRENLERIYPEEK</sequence>
<dbReference type="Pfam" id="PF03371">
    <property type="entry name" value="PRP38"/>
    <property type="match status" value="1"/>
</dbReference>
<evidence type="ECO:0000256" key="1">
    <source>
        <dbReference type="ARBA" id="ARBA00004123"/>
    </source>
</evidence>
<evidence type="ECO:0000256" key="4">
    <source>
        <dbReference type="ARBA" id="ARBA00022728"/>
    </source>
</evidence>
<name>A0A183IS23_9BILA</name>
<comment type="function">
    <text evidence="7">Required for pre-mRNA splicing.</text>
</comment>
<gene>
    <name evidence="8" type="ORF">SBAD_LOCUS6420</name>
</gene>
<dbReference type="WBParaSite" id="SBAD_0000666701-mRNA-1">
    <property type="protein sequence ID" value="SBAD_0000666701-mRNA-1"/>
    <property type="gene ID" value="SBAD_0000666701"/>
</dbReference>
<dbReference type="InterPro" id="IPR005037">
    <property type="entry name" value="PRP38"/>
</dbReference>
<reference evidence="8 9" key="2">
    <citation type="submission" date="2018-11" db="EMBL/GenBank/DDBJ databases">
        <authorList>
            <consortium name="Pathogen Informatics"/>
        </authorList>
    </citation>
    <scope>NUCLEOTIDE SEQUENCE [LARGE SCALE GENOMIC DNA]</scope>
</reference>
<organism evidence="10">
    <name type="scientific">Soboliphyme baturini</name>
    <dbReference type="NCBI Taxonomy" id="241478"/>
    <lineage>
        <taxon>Eukaryota</taxon>
        <taxon>Metazoa</taxon>
        <taxon>Ecdysozoa</taxon>
        <taxon>Nematoda</taxon>
        <taxon>Enoplea</taxon>
        <taxon>Dorylaimia</taxon>
        <taxon>Dioctophymatida</taxon>
        <taxon>Dioctophymatoidea</taxon>
        <taxon>Soboliphymatidae</taxon>
        <taxon>Soboliphyme</taxon>
    </lineage>
</organism>
<evidence type="ECO:0000256" key="7">
    <source>
        <dbReference type="RuleBase" id="RU367025"/>
    </source>
</evidence>
<dbReference type="Proteomes" id="UP000270296">
    <property type="component" value="Unassembled WGS sequence"/>
</dbReference>
<evidence type="ECO:0000256" key="6">
    <source>
        <dbReference type="ARBA" id="ARBA00023242"/>
    </source>
</evidence>